<keyword evidence="4 8" id="KW-0406">Ion transport</keyword>
<accession>A0AA90SCE1</accession>
<dbReference type="GO" id="GO:0005886">
    <property type="term" value="C:plasma membrane"/>
    <property type="evidence" value="ECO:0007669"/>
    <property type="project" value="UniProtKB-SubCell"/>
</dbReference>
<dbReference type="NCBIfam" id="TIGR01145">
    <property type="entry name" value="ATP_synt_delta"/>
    <property type="match status" value="1"/>
</dbReference>
<sequence>MELTTCARPYARSAFEHAKKIGQLSEWAQMLSLCASVASYDSVNRLLCNPALTSHQQANAFLALCEGSTSREAENFIRVLSENKRIPLLPTIEMMFKQLKDDEECSQDVSIISAFPLADEQLKVIEKKIEARLGRSIKLTTVIGSELIGGVIIKAGDLVIDGSLRARLVKLGEAMIS</sequence>
<dbReference type="EMBL" id="JASXSV010000002">
    <property type="protein sequence ID" value="MDP0587952.1"/>
    <property type="molecule type" value="Genomic_DNA"/>
</dbReference>
<dbReference type="Pfam" id="PF00213">
    <property type="entry name" value="OSCP"/>
    <property type="match status" value="1"/>
</dbReference>
<dbReference type="PANTHER" id="PTHR11910">
    <property type="entry name" value="ATP SYNTHASE DELTA CHAIN"/>
    <property type="match status" value="1"/>
</dbReference>
<dbReference type="Gene3D" id="1.10.520.20">
    <property type="entry name" value="N-terminal domain of the delta subunit of the F1F0-ATP synthase"/>
    <property type="match status" value="1"/>
</dbReference>
<comment type="similarity">
    <text evidence="8">Belongs to the ATPase delta chain family.</text>
</comment>
<dbReference type="InterPro" id="IPR026015">
    <property type="entry name" value="ATP_synth_OSCP/delta_N_sf"/>
</dbReference>
<keyword evidence="10" id="KW-1185">Reference proteome</keyword>
<evidence type="ECO:0000256" key="6">
    <source>
        <dbReference type="ARBA" id="ARBA00023196"/>
    </source>
</evidence>
<comment type="caution">
    <text evidence="9">The sequence shown here is derived from an EMBL/GenBank/DDBJ whole genome shotgun (WGS) entry which is preliminary data.</text>
</comment>
<keyword evidence="2 8" id="KW-0813">Transport</keyword>
<keyword evidence="5 8" id="KW-0472">Membrane</keyword>
<dbReference type="GO" id="GO:0046933">
    <property type="term" value="F:proton-transporting ATP synthase activity, rotational mechanism"/>
    <property type="evidence" value="ECO:0007669"/>
    <property type="project" value="UniProtKB-UniRule"/>
</dbReference>
<dbReference type="Proteomes" id="UP001178148">
    <property type="component" value="Unassembled WGS sequence"/>
</dbReference>
<evidence type="ECO:0000256" key="7">
    <source>
        <dbReference type="ARBA" id="ARBA00023310"/>
    </source>
</evidence>
<keyword evidence="3 8" id="KW-0375">Hydrogen ion transport</keyword>
<dbReference type="InterPro" id="IPR000711">
    <property type="entry name" value="ATPase_OSCP/dsu"/>
</dbReference>
<comment type="function">
    <text evidence="8">F(1)F(0) ATP synthase produces ATP from ADP in the presence of a proton or sodium gradient. F-type ATPases consist of two structural domains, F(1) containing the extramembraneous catalytic core and F(0) containing the membrane proton channel, linked together by a central stalk and a peripheral stalk. During catalysis, ATP synthesis in the catalytic domain of F(1) is coupled via a rotary mechanism of the central stalk subunits to proton translocation.</text>
</comment>
<comment type="subcellular location">
    <subcellularLocation>
        <location evidence="8">Cell membrane</location>
        <topology evidence="8">Peripheral membrane protein</topology>
    </subcellularLocation>
    <subcellularLocation>
        <location evidence="1">Membrane</location>
    </subcellularLocation>
</comment>
<keyword evidence="8" id="KW-1003">Cell membrane</keyword>
<dbReference type="AlphaFoldDB" id="A0AA90SCE1"/>
<evidence type="ECO:0000313" key="10">
    <source>
        <dbReference type="Proteomes" id="UP001178148"/>
    </source>
</evidence>
<comment type="function">
    <text evidence="8">This protein is part of the stalk that links CF(0) to CF(1). It either transmits conformational changes from CF(0) to CF(1) or is implicated in proton conduction.</text>
</comment>
<dbReference type="NCBIfam" id="NF004402">
    <property type="entry name" value="PRK05758.2-2"/>
    <property type="match status" value="1"/>
</dbReference>
<dbReference type="GO" id="GO:0045259">
    <property type="term" value="C:proton-transporting ATP synthase complex"/>
    <property type="evidence" value="ECO:0007669"/>
    <property type="project" value="UniProtKB-KW"/>
</dbReference>
<proteinExistence type="inferred from homology"/>
<protein>
    <recommendedName>
        <fullName evidence="8">ATP synthase subunit delta</fullName>
    </recommendedName>
    <alternativeName>
        <fullName evidence="8">ATP synthase F(1) sector subunit delta</fullName>
    </alternativeName>
    <alternativeName>
        <fullName evidence="8">F-type ATPase subunit delta</fullName>
        <shortName evidence="8">F-ATPase subunit delta</shortName>
    </alternativeName>
</protein>
<evidence type="ECO:0000256" key="3">
    <source>
        <dbReference type="ARBA" id="ARBA00022781"/>
    </source>
</evidence>
<dbReference type="SUPFAM" id="SSF47928">
    <property type="entry name" value="N-terminal domain of the delta subunit of the F1F0-ATP synthase"/>
    <property type="match status" value="1"/>
</dbReference>
<name>A0AA90SCE1_9GAMM</name>
<evidence type="ECO:0000313" key="9">
    <source>
        <dbReference type="EMBL" id="MDP0587952.1"/>
    </source>
</evidence>
<evidence type="ECO:0000256" key="5">
    <source>
        <dbReference type="ARBA" id="ARBA00023136"/>
    </source>
</evidence>
<dbReference type="HAMAP" id="MF_01416">
    <property type="entry name" value="ATP_synth_delta_bact"/>
    <property type="match status" value="1"/>
</dbReference>
<gene>
    <name evidence="8" type="primary">atpH</name>
    <name evidence="9" type="ORF">QS748_01575</name>
</gene>
<evidence type="ECO:0000256" key="2">
    <source>
        <dbReference type="ARBA" id="ARBA00022448"/>
    </source>
</evidence>
<keyword evidence="7 8" id="KW-0066">ATP synthesis</keyword>
<evidence type="ECO:0000256" key="1">
    <source>
        <dbReference type="ARBA" id="ARBA00004370"/>
    </source>
</evidence>
<evidence type="ECO:0000256" key="4">
    <source>
        <dbReference type="ARBA" id="ARBA00023065"/>
    </source>
</evidence>
<keyword evidence="6 8" id="KW-0139">CF(1)</keyword>
<evidence type="ECO:0000256" key="8">
    <source>
        <dbReference type="HAMAP-Rule" id="MF_01416"/>
    </source>
</evidence>
<organism evidence="9 10">
    <name type="scientific">Candidatus Endonucleibacter bathymodioli</name>
    <dbReference type="NCBI Taxonomy" id="539814"/>
    <lineage>
        <taxon>Bacteria</taxon>
        <taxon>Pseudomonadati</taxon>
        <taxon>Pseudomonadota</taxon>
        <taxon>Gammaproteobacteria</taxon>
        <taxon>Oceanospirillales</taxon>
        <taxon>Endozoicomonadaceae</taxon>
        <taxon>Candidatus Endonucleibacter</taxon>
    </lineage>
</organism>
<dbReference type="PRINTS" id="PR00125">
    <property type="entry name" value="ATPASEDELTA"/>
</dbReference>
<reference evidence="9 10" key="1">
    <citation type="journal article" date="2023" name="bioRxiv">
        <title>An intranuclear bacterial parasite of deep-sea mussels expresses apoptosis inhibitors acquired from its host.</title>
        <authorList>
            <person name="Gonzalez Porras M.A."/>
            <person name="Assie A."/>
            <person name="Tietjen M."/>
            <person name="Violette M."/>
            <person name="Kleiner M."/>
            <person name="Gruber-Vodicka H."/>
            <person name="Dubilier N."/>
            <person name="Leisch N."/>
        </authorList>
    </citation>
    <scope>NUCLEOTIDE SEQUENCE [LARGE SCALE GENOMIC DNA]</scope>
    <source>
        <strain evidence="9">IAP13</strain>
    </source>
</reference>